<evidence type="ECO:0000256" key="1">
    <source>
        <dbReference type="SAM" id="SignalP"/>
    </source>
</evidence>
<evidence type="ECO:0000313" key="2">
    <source>
        <dbReference type="EMBL" id="KFF16763.1"/>
    </source>
</evidence>
<dbReference type="AlphaFoldDB" id="A0A086AJ99"/>
<name>A0A086AJ99_FLAHY</name>
<evidence type="ECO:0000313" key="5">
    <source>
        <dbReference type="Proteomes" id="UP000198424"/>
    </source>
</evidence>
<gene>
    <name evidence="3" type="ORF">B0A62_08400</name>
    <name evidence="2" type="ORF">IW20_09775</name>
</gene>
<reference evidence="3 5" key="2">
    <citation type="submission" date="2016-11" db="EMBL/GenBank/DDBJ databases">
        <title>Whole genomes of Flavobacteriaceae.</title>
        <authorList>
            <person name="Stine C."/>
            <person name="Li C."/>
            <person name="Tadesse D."/>
        </authorList>
    </citation>
    <scope>NUCLEOTIDE SEQUENCE [LARGE SCALE GENOMIC DNA]</scope>
    <source>
        <strain evidence="3 5">ATCC 29551</strain>
    </source>
</reference>
<keyword evidence="5" id="KW-1185">Reference proteome</keyword>
<dbReference type="STRING" id="991.IW20_09775"/>
<evidence type="ECO:0000313" key="3">
    <source>
        <dbReference type="EMBL" id="OXA95320.1"/>
    </source>
</evidence>
<reference evidence="2 4" key="1">
    <citation type="submission" date="2014-07" db="EMBL/GenBank/DDBJ databases">
        <title>Genome of Flavobacterium hydatis DSM 2063.</title>
        <authorList>
            <person name="Pipes S.E."/>
            <person name="Stropko S.J."/>
            <person name="Newman J.D."/>
        </authorList>
    </citation>
    <scope>NUCLEOTIDE SEQUENCE [LARGE SCALE GENOMIC DNA]</scope>
    <source>
        <strain evidence="2 4">DSM 2063</strain>
    </source>
</reference>
<dbReference type="RefSeq" id="WP_035621308.1">
    <property type="nucleotide sequence ID" value="NZ_JBEWQG010000039.1"/>
</dbReference>
<evidence type="ECO:0008006" key="6">
    <source>
        <dbReference type="Google" id="ProtNLM"/>
    </source>
</evidence>
<protein>
    <recommendedName>
        <fullName evidence="6">DUF4595 domain-containing protein</fullName>
    </recommendedName>
</protein>
<feature type="chain" id="PRO_5001802951" description="DUF4595 domain-containing protein" evidence="1">
    <location>
        <begin position="24"/>
        <end position="336"/>
    </location>
</feature>
<dbReference type="EMBL" id="JPRM01000013">
    <property type="protein sequence ID" value="KFF16763.1"/>
    <property type="molecule type" value="Genomic_DNA"/>
</dbReference>
<keyword evidence="1" id="KW-0732">Signal</keyword>
<dbReference type="EMBL" id="MUGY01000007">
    <property type="protein sequence ID" value="OXA95320.1"/>
    <property type="molecule type" value="Genomic_DNA"/>
</dbReference>
<evidence type="ECO:0000313" key="4">
    <source>
        <dbReference type="Proteomes" id="UP000028712"/>
    </source>
</evidence>
<dbReference type="OrthoDB" id="1319818at2"/>
<feature type="signal peptide" evidence="1">
    <location>
        <begin position="1"/>
        <end position="23"/>
    </location>
</feature>
<accession>A0A086AJ99</accession>
<sequence length="336" mass="38682">MKKITLRVLLVVLPMFFINCSKDESTATTAPPQTIQTPDPRLPNQKVFKPAIQLVPKSLTGKVTGKSAATKQRIVKELIFRVTKDQLGNEVQNELKENRYLYDSKGRLYSIDRYIKDKFIGIISKYEFDTADKVTKAYHGDIPVEINSGGYITKTTGSDGTTTNIYYDEIGRLAKEVETGTYEQEIEHQGPDGNYTYETVTNPKTSTYLYSYVDNKVFVNILLTEKNYSTAKETPTGTEYVVKDKITEITYELTIDYTKAGIYSSEPIFRCYIYDWMHILDWKVKAVSEGVTEYELRYDYEYVYDANGYLTESKKTTTRPSFPDRPLVMKTLYTYE</sequence>
<dbReference type="Proteomes" id="UP000198424">
    <property type="component" value="Unassembled WGS sequence"/>
</dbReference>
<organism evidence="2 4">
    <name type="scientific">Flavobacterium hydatis</name>
    <name type="common">Cytophaga aquatilis</name>
    <dbReference type="NCBI Taxonomy" id="991"/>
    <lineage>
        <taxon>Bacteria</taxon>
        <taxon>Pseudomonadati</taxon>
        <taxon>Bacteroidota</taxon>
        <taxon>Flavobacteriia</taxon>
        <taxon>Flavobacteriales</taxon>
        <taxon>Flavobacteriaceae</taxon>
        <taxon>Flavobacterium</taxon>
    </lineage>
</organism>
<proteinExistence type="predicted"/>
<comment type="caution">
    <text evidence="2">The sequence shown here is derived from an EMBL/GenBank/DDBJ whole genome shotgun (WGS) entry which is preliminary data.</text>
</comment>
<dbReference type="Proteomes" id="UP000028712">
    <property type="component" value="Unassembled WGS sequence"/>
</dbReference>